<evidence type="ECO:0000313" key="1">
    <source>
        <dbReference type="EMBL" id="WEK35587.1"/>
    </source>
</evidence>
<reference evidence="1" key="1">
    <citation type="submission" date="2023-03" db="EMBL/GenBank/DDBJ databases">
        <title>Andean soil-derived lignocellulolytic bacterial consortium as a source of novel taxa and putative plastic-active enzymes.</title>
        <authorList>
            <person name="Diaz-Garcia L."/>
            <person name="Chuvochina M."/>
            <person name="Feuerriegel G."/>
            <person name="Bunk B."/>
            <person name="Sproer C."/>
            <person name="Streit W.R."/>
            <person name="Rodriguez L.M."/>
            <person name="Overmann J."/>
            <person name="Jimenez D.J."/>
        </authorList>
    </citation>
    <scope>NUCLEOTIDE SEQUENCE</scope>
    <source>
        <strain evidence="1">MAG 7</strain>
    </source>
</reference>
<accession>A0AAJ6BGT8</accession>
<name>A0AAJ6BGT8_9BACT</name>
<dbReference type="AlphaFoldDB" id="A0AAJ6BGT8"/>
<organism evidence="1 2">
    <name type="scientific">Candidatus Pseudobacter hemicellulosilyticus</name>
    <dbReference type="NCBI Taxonomy" id="3121375"/>
    <lineage>
        <taxon>Bacteria</taxon>
        <taxon>Pseudomonadati</taxon>
        <taxon>Bacteroidota</taxon>
        <taxon>Chitinophagia</taxon>
        <taxon>Chitinophagales</taxon>
        <taxon>Chitinophagaceae</taxon>
        <taxon>Pseudobacter</taxon>
    </lineage>
</organism>
<sequence>MKKIISLILSTIIVIVMFSFSNKPYGGAYCASIAINSSCSIIHGQTESPTTGVGIGYYIDKSWDGTPTGCRSNVCSTEVFLYSEPNYVEQ</sequence>
<evidence type="ECO:0000313" key="2">
    <source>
        <dbReference type="Proteomes" id="UP001220610"/>
    </source>
</evidence>
<protein>
    <submittedName>
        <fullName evidence="1">Uncharacterized protein</fullName>
    </submittedName>
</protein>
<proteinExistence type="predicted"/>
<gene>
    <name evidence="1" type="ORF">P0Y53_24140</name>
</gene>
<dbReference type="EMBL" id="CP119311">
    <property type="protein sequence ID" value="WEK35587.1"/>
    <property type="molecule type" value="Genomic_DNA"/>
</dbReference>
<dbReference type="Proteomes" id="UP001220610">
    <property type="component" value="Chromosome"/>
</dbReference>